<accession>A0A914E1Y2</accession>
<evidence type="ECO:0000313" key="2">
    <source>
        <dbReference type="WBParaSite" id="ACRNAN_scaffold5040.g17357.t1"/>
    </source>
</evidence>
<dbReference type="Gene3D" id="2.20.100.10">
    <property type="entry name" value="Thrombospondin type-1 (TSP1) repeat"/>
    <property type="match status" value="1"/>
</dbReference>
<reference evidence="2" key="1">
    <citation type="submission" date="2022-11" db="UniProtKB">
        <authorList>
            <consortium name="WormBaseParasite"/>
        </authorList>
    </citation>
    <scope>IDENTIFICATION</scope>
</reference>
<dbReference type="Pfam" id="PF00090">
    <property type="entry name" value="TSP_1"/>
    <property type="match status" value="1"/>
</dbReference>
<dbReference type="AlphaFoldDB" id="A0A914E1Y2"/>
<protein>
    <submittedName>
        <fullName evidence="2">Uncharacterized protein</fullName>
    </submittedName>
</protein>
<dbReference type="WBParaSite" id="ACRNAN_scaffold5040.g17357.t1">
    <property type="protein sequence ID" value="ACRNAN_scaffold5040.g17357.t1"/>
    <property type="gene ID" value="ACRNAN_scaffold5040.g17357"/>
</dbReference>
<keyword evidence="1" id="KW-1185">Reference proteome</keyword>
<dbReference type="InterPro" id="IPR036383">
    <property type="entry name" value="TSP1_rpt_sf"/>
</dbReference>
<dbReference type="PANTHER" id="PTHR31507">
    <property type="entry name" value="PROTEIN CBG15923"/>
    <property type="match status" value="1"/>
</dbReference>
<evidence type="ECO:0000313" key="1">
    <source>
        <dbReference type="Proteomes" id="UP000887540"/>
    </source>
</evidence>
<dbReference type="Proteomes" id="UP000887540">
    <property type="component" value="Unplaced"/>
</dbReference>
<organism evidence="1 2">
    <name type="scientific">Acrobeloides nanus</name>
    <dbReference type="NCBI Taxonomy" id="290746"/>
    <lineage>
        <taxon>Eukaryota</taxon>
        <taxon>Metazoa</taxon>
        <taxon>Ecdysozoa</taxon>
        <taxon>Nematoda</taxon>
        <taxon>Chromadorea</taxon>
        <taxon>Rhabditida</taxon>
        <taxon>Tylenchina</taxon>
        <taxon>Cephalobomorpha</taxon>
        <taxon>Cephaloboidea</taxon>
        <taxon>Cephalobidae</taxon>
        <taxon>Acrobeloides</taxon>
    </lineage>
</organism>
<dbReference type="PROSITE" id="PS50092">
    <property type="entry name" value="TSP1"/>
    <property type="match status" value="1"/>
</dbReference>
<dbReference type="PANTHER" id="PTHR31507:SF3">
    <property type="entry name" value="TIL DOMAIN-CONTAINING PROTEIN"/>
    <property type="match status" value="1"/>
</dbReference>
<dbReference type="SMART" id="SM00209">
    <property type="entry name" value="TSP1"/>
    <property type="match status" value="1"/>
</dbReference>
<name>A0A914E1Y2_9BILA</name>
<dbReference type="InterPro" id="IPR000884">
    <property type="entry name" value="TSP1_rpt"/>
</dbReference>
<sequence>MNGSFVCAPTTAMPPPTASCCPPGGLWSPWSSWSNCTDSCGACGTAMRTRVCGSATSGCPCDSTTGSTSETLPCNRQPCIYPKSSCCSPYMPMNVNYLRNYSKQPPQCKEENLECPIEGYEAKNLAQFKRHVGASTVYELLAKKAVIRRAEKSL</sequence>
<dbReference type="SUPFAM" id="SSF82895">
    <property type="entry name" value="TSP-1 type 1 repeat"/>
    <property type="match status" value="1"/>
</dbReference>
<proteinExistence type="predicted"/>